<dbReference type="EMBL" id="CABEEZ010000052">
    <property type="protein sequence ID" value="VTR27414.1"/>
    <property type="molecule type" value="Genomic_DNA"/>
</dbReference>
<dbReference type="AlphaFoldDB" id="A0A4U9UDH7"/>
<reference evidence="2" key="1">
    <citation type="submission" date="2019-05" db="EMBL/GenBank/DDBJ databases">
        <authorList>
            <consortium name="Pathogen Informatics"/>
        </authorList>
    </citation>
    <scope>NUCLEOTIDE SEQUENCE [LARGE SCALE GENOMIC DNA]</scope>
    <source>
        <strain evidence="2">NCTC12965</strain>
    </source>
</reference>
<keyword evidence="1" id="KW-0472">Membrane</keyword>
<accession>A0A4U9UDH7</accession>
<organism evidence="2">
    <name type="scientific">Serratia fonticola</name>
    <dbReference type="NCBI Taxonomy" id="47917"/>
    <lineage>
        <taxon>Bacteria</taxon>
        <taxon>Pseudomonadati</taxon>
        <taxon>Pseudomonadota</taxon>
        <taxon>Gammaproteobacteria</taxon>
        <taxon>Enterobacterales</taxon>
        <taxon>Yersiniaceae</taxon>
        <taxon>Serratia</taxon>
    </lineage>
</organism>
<feature type="transmembrane region" description="Helical" evidence="1">
    <location>
        <begin position="20"/>
        <end position="40"/>
    </location>
</feature>
<evidence type="ECO:0000313" key="2">
    <source>
        <dbReference type="EMBL" id="VTR27414.1"/>
    </source>
</evidence>
<gene>
    <name evidence="2" type="ORF">NCTC12965_02541</name>
</gene>
<keyword evidence="1" id="KW-0812">Transmembrane</keyword>
<keyword evidence="1" id="KW-1133">Transmembrane helix</keyword>
<protein>
    <submittedName>
        <fullName evidence="2">Cellulose synthase catalytic subunit (UDP-forming)</fullName>
    </submittedName>
</protein>
<sequence>MTDKGALLDVNYFDSHIVRPHIIAVSLLLIGTAWGVIRLGDAGVTMALTRRLSG</sequence>
<evidence type="ECO:0000256" key="1">
    <source>
        <dbReference type="SAM" id="Phobius"/>
    </source>
</evidence>
<proteinExistence type="predicted"/>
<name>A0A4U9UDH7_SERFO</name>